<dbReference type="EMBL" id="CP000697">
    <property type="protein sequence ID" value="ABQ30451.1"/>
    <property type="molecule type" value="Genomic_DNA"/>
</dbReference>
<dbReference type="RefSeq" id="WP_007424660.1">
    <property type="nucleotide sequence ID" value="NC_009484.1"/>
</dbReference>
<dbReference type="KEGG" id="acr:Acry_1240"/>
<gene>
    <name evidence="2" type="ordered locus">Acry_1240</name>
</gene>
<accession>A5FXW9</accession>
<dbReference type="AlphaFoldDB" id="A5FXW9"/>
<dbReference type="Pfam" id="PF22308">
    <property type="entry name" value="DUF6969"/>
    <property type="match status" value="1"/>
</dbReference>
<evidence type="ECO:0000259" key="1">
    <source>
        <dbReference type="Pfam" id="PF22308"/>
    </source>
</evidence>
<organism evidence="2 3">
    <name type="scientific">Acidiphilium cryptum (strain JF-5)</name>
    <dbReference type="NCBI Taxonomy" id="349163"/>
    <lineage>
        <taxon>Bacteria</taxon>
        <taxon>Pseudomonadati</taxon>
        <taxon>Pseudomonadota</taxon>
        <taxon>Alphaproteobacteria</taxon>
        <taxon>Acetobacterales</taxon>
        <taxon>Acidocellaceae</taxon>
        <taxon>Acidiphilium</taxon>
    </lineage>
</organism>
<dbReference type="HOGENOM" id="CLU_076065_2_0_5"/>
<sequence>MDDARLLAAAGLVAALREAEAGGGNLIAALVGDDPFVAFRHYPEEDAWDEASRAQFYFHAHDSGTRAAEAGHIHCFHRPGGRHSAAAPHHLVAIVLDATGRPAGLFTTNRWVTEEVFLPAPAARAVAARYAPSGGDVASRVVAGVFGLYRGEIMQLLTERDAALAERRRLRPDADPLEDRELEILSHRAIDLEATLSDLRRGLPE</sequence>
<reference evidence="2 3" key="1">
    <citation type="submission" date="2007-05" db="EMBL/GenBank/DDBJ databases">
        <title>Complete sequence of chromosome of Acidiphilium cryptum JF-5.</title>
        <authorList>
            <consortium name="US DOE Joint Genome Institute"/>
            <person name="Copeland A."/>
            <person name="Lucas S."/>
            <person name="Lapidus A."/>
            <person name="Barry K."/>
            <person name="Detter J.C."/>
            <person name="Glavina del Rio T."/>
            <person name="Hammon N."/>
            <person name="Israni S."/>
            <person name="Dalin E."/>
            <person name="Tice H."/>
            <person name="Pitluck S."/>
            <person name="Sims D."/>
            <person name="Brettin T."/>
            <person name="Bruce D."/>
            <person name="Han C."/>
            <person name="Schmutz J."/>
            <person name="Larimer F."/>
            <person name="Land M."/>
            <person name="Hauser L."/>
            <person name="Kyrpides N."/>
            <person name="Kim E."/>
            <person name="Magnuson T."/>
            <person name="Richardson P."/>
        </authorList>
    </citation>
    <scope>NUCLEOTIDE SEQUENCE [LARGE SCALE GENOMIC DNA]</scope>
    <source>
        <strain evidence="2 3">JF-5</strain>
    </source>
</reference>
<dbReference type="Proteomes" id="UP000000245">
    <property type="component" value="Chromosome"/>
</dbReference>
<evidence type="ECO:0000313" key="3">
    <source>
        <dbReference type="Proteomes" id="UP000000245"/>
    </source>
</evidence>
<dbReference type="InterPro" id="IPR054242">
    <property type="entry name" value="DUF6969"/>
</dbReference>
<keyword evidence="3" id="KW-1185">Reference proteome</keyword>
<protein>
    <recommendedName>
        <fullName evidence="1">DUF6969 domain-containing protein</fullName>
    </recommendedName>
</protein>
<name>A5FXW9_ACICJ</name>
<evidence type="ECO:0000313" key="2">
    <source>
        <dbReference type="EMBL" id="ABQ30451.1"/>
    </source>
</evidence>
<proteinExistence type="predicted"/>
<dbReference type="STRING" id="349163.Acry_1240"/>
<feature type="domain" description="DUF6969" evidence="1">
    <location>
        <begin position="8"/>
        <end position="190"/>
    </location>
</feature>
<dbReference type="eggNOG" id="ENOG502ZCN0">
    <property type="taxonomic scope" value="Bacteria"/>
</dbReference>